<keyword evidence="4" id="KW-0564">Palmitate</keyword>
<organism evidence="7 8">
    <name type="scientific">Orrella marina</name>
    <dbReference type="NCBI Taxonomy" id="2163011"/>
    <lineage>
        <taxon>Bacteria</taxon>
        <taxon>Pseudomonadati</taxon>
        <taxon>Pseudomonadota</taxon>
        <taxon>Betaproteobacteria</taxon>
        <taxon>Burkholderiales</taxon>
        <taxon>Alcaligenaceae</taxon>
        <taxon>Orrella</taxon>
    </lineage>
</organism>
<evidence type="ECO:0000313" key="7">
    <source>
        <dbReference type="EMBL" id="AWB34508.1"/>
    </source>
</evidence>
<dbReference type="PROSITE" id="PS51724">
    <property type="entry name" value="SPOR"/>
    <property type="match status" value="1"/>
</dbReference>
<dbReference type="FunFam" id="2.40.40.10:FF:000003">
    <property type="entry name" value="Endolytic peptidoglycan transglycosylase RlpA"/>
    <property type="match status" value="1"/>
</dbReference>
<dbReference type="GO" id="GO:0071555">
    <property type="term" value="P:cell wall organization"/>
    <property type="evidence" value="ECO:0007669"/>
    <property type="project" value="UniProtKB-KW"/>
</dbReference>
<dbReference type="Proteomes" id="UP000244571">
    <property type="component" value="Chromosome"/>
</dbReference>
<name>A0A2R4XL21_9BURK</name>
<dbReference type="Gene3D" id="2.40.40.10">
    <property type="entry name" value="RlpA-like domain"/>
    <property type="match status" value="1"/>
</dbReference>
<dbReference type="HAMAP" id="MF_02071">
    <property type="entry name" value="RlpA"/>
    <property type="match status" value="1"/>
</dbReference>
<dbReference type="Pfam" id="PF03330">
    <property type="entry name" value="DPBB_1"/>
    <property type="match status" value="1"/>
</dbReference>
<feature type="domain" description="SPOR" evidence="6">
    <location>
        <begin position="217"/>
        <end position="296"/>
    </location>
</feature>
<reference evidence="7 8" key="1">
    <citation type="submission" date="2018-04" db="EMBL/GenBank/DDBJ databases">
        <title>Bordetella sp. HZ20 isolated from seawater.</title>
        <authorList>
            <person name="Sun C."/>
        </authorList>
    </citation>
    <scope>NUCLEOTIDE SEQUENCE [LARGE SCALE GENOMIC DNA]</scope>
    <source>
        <strain evidence="7 8">HZ20</strain>
    </source>
</reference>
<keyword evidence="8" id="KW-1185">Reference proteome</keyword>
<evidence type="ECO:0000256" key="4">
    <source>
        <dbReference type="HAMAP-Rule" id="MF_02071"/>
    </source>
</evidence>
<dbReference type="GO" id="GO:0000270">
    <property type="term" value="P:peptidoglycan metabolic process"/>
    <property type="evidence" value="ECO:0007669"/>
    <property type="project" value="UniProtKB-UniRule"/>
</dbReference>
<dbReference type="InterPro" id="IPR007730">
    <property type="entry name" value="SPOR-like_dom"/>
</dbReference>
<dbReference type="OrthoDB" id="9779128at2"/>
<keyword evidence="4" id="KW-1003">Cell membrane</keyword>
<proteinExistence type="inferred from homology"/>
<evidence type="ECO:0000259" key="6">
    <source>
        <dbReference type="PROSITE" id="PS51724"/>
    </source>
</evidence>
<dbReference type="RefSeq" id="WP_108621924.1">
    <property type="nucleotide sequence ID" value="NZ_CP028901.1"/>
</dbReference>
<dbReference type="InterPro" id="IPR009009">
    <property type="entry name" value="RlpA-like_DPBB"/>
</dbReference>
<dbReference type="InterPro" id="IPR012997">
    <property type="entry name" value="RplA"/>
</dbReference>
<dbReference type="Gene3D" id="3.30.70.1070">
    <property type="entry name" value="Sporulation related repeat"/>
    <property type="match status" value="1"/>
</dbReference>
<dbReference type="GO" id="GO:0005886">
    <property type="term" value="C:plasma membrane"/>
    <property type="evidence" value="ECO:0007669"/>
    <property type="project" value="UniProtKB-SubCell"/>
</dbReference>
<keyword evidence="2 4" id="KW-0456">Lyase</keyword>
<dbReference type="EC" id="4.2.2.-" evidence="4"/>
<gene>
    <name evidence="4" type="primary">rlpA</name>
    <name evidence="7" type="ORF">DBV39_13190</name>
</gene>
<evidence type="ECO:0000256" key="5">
    <source>
        <dbReference type="RuleBase" id="RU003495"/>
    </source>
</evidence>
<comment type="function">
    <text evidence="4">Lytic transglycosylase with a strong preference for naked glycan strands that lack stem peptides.</text>
</comment>
<keyword evidence="4" id="KW-0472">Membrane</keyword>
<dbReference type="SUPFAM" id="SSF50685">
    <property type="entry name" value="Barwin-like endoglucanases"/>
    <property type="match status" value="1"/>
</dbReference>
<dbReference type="GO" id="GO:0008932">
    <property type="term" value="F:lytic endotransglycosylase activity"/>
    <property type="evidence" value="ECO:0007669"/>
    <property type="project" value="UniProtKB-UniRule"/>
</dbReference>
<dbReference type="EMBL" id="CP028901">
    <property type="protein sequence ID" value="AWB34508.1"/>
    <property type="molecule type" value="Genomic_DNA"/>
</dbReference>
<dbReference type="SUPFAM" id="SSF110997">
    <property type="entry name" value="Sporulation related repeat"/>
    <property type="match status" value="1"/>
</dbReference>
<accession>A0A2R4XL21</accession>
<dbReference type="InterPro" id="IPR036908">
    <property type="entry name" value="RlpA-like_sf"/>
</dbReference>
<comment type="similarity">
    <text evidence="4 5">Belongs to the RlpA family.</text>
</comment>
<keyword evidence="4 7" id="KW-0449">Lipoprotein</keyword>
<dbReference type="PANTHER" id="PTHR34183">
    <property type="entry name" value="ENDOLYTIC PEPTIDOGLYCAN TRANSGLYCOSYLASE RLPA"/>
    <property type="match status" value="1"/>
</dbReference>
<dbReference type="NCBIfam" id="TIGR00413">
    <property type="entry name" value="rlpA"/>
    <property type="match status" value="1"/>
</dbReference>
<dbReference type="InterPro" id="IPR034718">
    <property type="entry name" value="RlpA"/>
</dbReference>
<evidence type="ECO:0000256" key="1">
    <source>
        <dbReference type="ARBA" id="ARBA00022729"/>
    </source>
</evidence>
<dbReference type="GO" id="GO:0042834">
    <property type="term" value="F:peptidoglycan binding"/>
    <property type="evidence" value="ECO:0007669"/>
    <property type="project" value="InterPro"/>
</dbReference>
<evidence type="ECO:0000256" key="2">
    <source>
        <dbReference type="ARBA" id="ARBA00023239"/>
    </source>
</evidence>
<dbReference type="PANTHER" id="PTHR34183:SF1">
    <property type="entry name" value="ENDOLYTIC PEPTIDOGLYCAN TRANSGLYCOSYLASE RLPA"/>
    <property type="match status" value="1"/>
</dbReference>
<protein>
    <recommendedName>
        <fullName evidence="4">Endolytic peptidoglycan transglycosylase RlpA</fullName>
        <ecNumber evidence="4">4.2.2.-</ecNumber>
    </recommendedName>
</protein>
<dbReference type="InterPro" id="IPR036680">
    <property type="entry name" value="SPOR-like_sf"/>
</dbReference>
<keyword evidence="1" id="KW-0732">Signal</keyword>
<dbReference type="CDD" id="cd22268">
    <property type="entry name" value="DPBB_RlpA-like"/>
    <property type="match status" value="1"/>
</dbReference>
<dbReference type="KEGG" id="boz:DBV39_13190"/>
<dbReference type="AlphaFoldDB" id="A0A2R4XL21"/>
<keyword evidence="3 4" id="KW-0961">Cell wall biogenesis/degradation</keyword>
<evidence type="ECO:0000313" key="8">
    <source>
        <dbReference type="Proteomes" id="UP000244571"/>
    </source>
</evidence>
<evidence type="ECO:0000256" key="3">
    <source>
        <dbReference type="ARBA" id="ARBA00023316"/>
    </source>
</evidence>
<dbReference type="Pfam" id="PF05036">
    <property type="entry name" value="SPOR"/>
    <property type="match status" value="1"/>
</dbReference>
<dbReference type="PROSITE" id="PS51257">
    <property type="entry name" value="PROKAR_LIPOPROTEIN"/>
    <property type="match status" value="1"/>
</dbReference>
<comment type="subcellular location">
    <subcellularLocation>
        <location evidence="4">Cell membrane</location>
        <topology evidence="4">Lipid-anchor</topology>
    </subcellularLocation>
</comment>
<sequence>MMAARLIRIANTGLILALALVLAACSGGRGGRGGGYYMDDGPPRNPPSNLDSVPDAVPRIEPLASGPNRPYTVMGKRYVPDTSERPYRRRGMASWYGKKFHGNPTSNGERYDMYAMTAAHTTLPIPSYVRVTRISNGRSVIVRVNDRGPFLHSRVIDLSYAAAHKLGMVGPGSAEVLVERITPDEIRAGTWDGSGGTFSVQAPPSATPVSMQSIPASTGSGGIFLQIGAFRDLNNARALASRAAGSAPPGKTVEIDQRTPGIYRVRIGPFESRDSALREASPIHRSIGVMPSISTL</sequence>